<dbReference type="Proteomes" id="UP000799767">
    <property type="component" value="Unassembled WGS sequence"/>
</dbReference>
<dbReference type="PANTHER" id="PTHR35340:SF8">
    <property type="entry name" value="ASST-DOMAIN-CONTAINING PROTEIN"/>
    <property type="match status" value="1"/>
</dbReference>
<dbReference type="InterPro" id="IPR039535">
    <property type="entry name" value="ASST-like"/>
</dbReference>
<dbReference type="AlphaFoldDB" id="A0A6A6PTV7"/>
<dbReference type="PANTHER" id="PTHR35340">
    <property type="entry name" value="PQQ ENZYME REPEAT PROTEIN-RELATED"/>
    <property type="match status" value="1"/>
</dbReference>
<evidence type="ECO:0000256" key="1">
    <source>
        <dbReference type="SAM" id="Phobius"/>
    </source>
</evidence>
<feature type="chain" id="PRO_5025457938" evidence="2">
    <location>
        <begin position="27"/>
        <end position="563"/>
    </location>
</feature>
<dbReference type="RefSeq" id="XP_033589684.1">
    <property type="nucleotide sequence ID" value="XM_033729518.1"/>
</dbReference>
<evidence type="ECO:0000313" key="3">
    <source>
        <dbReference type="EMBL" id="KAF2483114.1"/>
    </source>
</evidence>
<keyword evidence="2" id="KW-0732">Signal</keyword>
<keyword evidence="4" id="KW-1185">Reference proteome</keyword>
<feature type="signal peptide" evidence="2">
    <location>
        <begin position="1"/>
        <end position="26"/>
    </location>
</feature>
<evidence type="ECO:0000313" key="4">
    <source>
        <dbReference type="Proteomes" id="UP000799767"/>
    </source>
</evidence>
<reference evidence="3" key="1">
    <citation type="journal article" date="2020" name="Stud. Mycol.">
        <title>101 Dothideomycetes genomes: a test case for predicting lifestyles and emergence of pathogens.</title>
        <authorList>
            <person name="Haridas S."/>
            <person name="Albert R."/>
            <person name="Binder M."/>
            <person name="Bloem J."/>
            <person name="Labutti K."/>
            <person name="Salamov A."/>
            <person name="Andreopoulos B."/>
            <person name="Baker S."/>
            <person name="Barry K."/>
            <person name="Bills G."/>
            <person name="Bluhm B."/>
            <person name="Cannon C."/>
            <person name="Castanera R."/>
            <person name="Culley D."/>
            <person name="Daum C."/>
            <person name="Ezra D."/>
            <person name="Gonzalez J."/>
            <person name="Henrissat B."/>
            <person name="Kuo A."/>
            <person name="Liang C."/>
            <person name="Lipzen A."/>
            <person name="Lutzoni F."/>
            <person name="Magnuson J."/>
            <person name="Mondo S."/>
            <person name="Nolan M."/>
            <person name="Ohm R."/>
            <person name="Pangilinan J."/>
            <person name="Park H.-J."/>
            <person name="Ramirez L."/>
            <person name="Alfaro M."/>
            <person name="Sun H."/>
            <person name="Tritt A."/>
            <person name="Yoshinaga Y."/>
            <person name="Zwiers L.-H."/>
            <person name="Turgeon B."/>
            <person name="Goodwin S."/>
            <person name="Spatafora J."/>
            <person name="Crous P."/>
            <person name="Grigoriev I."/>
        </authorList>
    </citation>
    <scope>NUCLEOTIDE SEQUENCE</scope>
    <source>
        <strain evidence="3">CBS 113389</strain>
    </source>
</reference>
<dbReference type="InterPro" id="IPR053143">
    <property type="entry name" value="Arylsulfate_ST"/>
</dbReference>
<keyword evidence="1" id="KW-1133">Transmembrane helix</keyword>
<proteinExistence type="predicted"/>
<protein>
    <submittedName>
        <fullName evidence="3">ASST-domain-containing protein</fullName>
    </submittedName>
</protein>
<keyword evidence="1" id="KW-0472">Membrane</keyword>
<accession>A0A6A6PTV7</accession>
<dbReference type="EMBL" id="MU001635">
    <property type="protein sequence ID" value="KAF2483114.1"/>
    <property type="molecule type" value="Genomic_DNA"/>
</dbReference>
<feature type="transmembrane region" description="Helical" evidence="1">
    <location>
        <begin position="534"/>
        <end position="551"/>
    </location>
</feature>
<evidence type="ECO:0000256" key="2">
    <source>
        <dbReference type="SAM" id="SignalP"/>
    </source>
</evidence>
<keyword evidence="1" id="KW-0812">Transmembrane</keyword>
<sequence length="563" mass="62973">MQWCSCLRWLLSLALLLVAACRDAHAGATPANNAGLRNDGDLHTFVTRPDIRSPKFINTVNNVDKVTPGYLFLAPYDCLECESPSSLYISQQIGPHIYDGHGELVWSGASVARNRRAFDFKVTTIGGVGHLTFVAPNSTSRSVFGHSVGYIIDATLQLKAQVHHPDDKQDFHEFTTLHDGYSAIITLRQERQSSSPRTTFLDRGFQEVRIRDNHVLFEWWASEHLSLEENISPSVEQGIWDPFHVNAIEKTDNGEYLVSARATDTIYLLSAEDGRVIWRLGGTNSDFRLDGFTFSRQHDARLRSRNDTTIQLSFLDNAYDGIGSTPTAEQSSLLTVALHLTTSPMTATLVRRIPRPDGLYTFARGNMQVLDNGNVLANWGDNAYITEHTAGGELVFEGSFISSRLLNYRAYKFNFTSYPTDWPVAKAMVSINAQQKPITIIYVSWDGATQVHSWKAYAVKSDNDPGIVIGETRKTGFETSLVCQGYHSRISVEALDMNGERLSESPIIITELPLGWDIGSTDGIFPRLGIDRRFISTFLAGMVVMFLLLRVRTKRSRRVLPRS</sequence>
<name>A0A6A6PTV7_9PEZI</name>
<dbReference type="Pfam" id="PF14269">
    <property type="entry name" value="Arylsulfotran_2"/>
    <property type="match status" value="1"/>
</dbReference>
<organism evidence="3 4">
    <name type="scientific">Neohortaea acidophila</name>
    <dbReference type="NCBI Taxonomy" id="245834"/>
    <lineage>
        <taxon>Eukaryota</taxon>
        <taxon>Fungi</taxon>
        <taxon>Dikarya</taxon>
        <taxon>Ascomycota</taxon>
        <taxon>Pezizomycotina</taxon>
        <taxon>Dothideomycetes</taxon>
        <taxon>Dothideomycetidae</taxon>
        <taxon>Mycosphaerellales</taxon>
        <taxon>Teratosphaeriaceae</taxon>
        <taxon>Neohortaea</taxon>
    </lineage>
</organism>
<gene>
    <name evidence="3" type="ORF">BDY17DRAFT_141575</name>
</gene>
<dbReference type="GeneID" id="54470520"/>
<dbReference type="OrthoDB" id="5427350at2759"/>